<keyword evidence="6" id="KW-1185">Reference proteome</keyword>
<comment type="caution">
    <text evidence="5">The sequence shown here is derived from an EMBL/GenBank/DDBJ whole genome shotgun (WGS) entry which is preliminary data.</text>
</comment>
<dbReference type="PANTHER" id="PTHR36984">
    <property type="entry name" value="CRISPR-ASSOCIATED ENDORIBONUCLEASE CAS6 1"/>
    <property type="match status" value="1"/>
</dbReference>
<name>A0ABT4D7S7_9CLOT</name>
<evidence type="ECO:0000313" key="6">
    <source>
        <dbReference type="Proteomes" id="UP001144612"/>
    </source>
</evidence>
<evidence type="ECO:0000313" key="5">
    <source>
        <dbReference type="EMBL" id="MCY6958360.1"/>
    </source>
</evidence>
<dbReference type="InterPro" id="IPR010156">
    <property type="entry name" value="CRISPR-assoc_prot_Cas6"/>
</dbReference>
<evidence type="ECO:0000256" key="2">
    <source>
        <dbReference type="ARBA" id="ARBA00022884"/>
    </source>
</evidence>
<comment type="similarity">
    <text evidence="1">Belongs to the CRISPR-associated protein Cas6/Cse3/CasE family.</text>
</comment>
<dbReference type="InterPro" id="IPR049435">
    <property type="entry name" value="Cas_Cas6_C"/>
</dbReference>
<reference evidence="5" key="1">
    <citation type="submission" date="2022-12" db="EMBL/GenBank/DDBJ databases">
        <title>Clostridium sp. nov., isolated from industrial wastewater.</title>
        <authorList>
            <person name="Jiayan W."/>
        </authorList>
    </citation>
    <scope>NUCLEOTIDE SEQUENCE</scope>
    <source>
        <strain evidence="5">ZC22-4</strain>
    </source>
</reference>
<evidence type="ECO:0000256" key="1">
    <source>
        <dbReference type="ARBA" id="ARBA00005937"/>
    </source>
</evidence>
<feature type="domain" description="CRISPR associated protein Cas6 C-terminal" evidence="4">
    <location>
        <begin position="123"/>
        <end position="233"/>
    </location>
</feature>
<accession>A0ABT4D7S7</accession>
<keyword evidence="2" id="KW-0694">RNA-binding</keyword>
<dbReference type="PANTHER" id="PTHR36984:SF1">
    <property type="entry name" value="CRISPR-ASSOCIATED ENDORIBONUCLEASE CAS6 1"/>
    <property type="match status" value="1"/>
</dbReference>
<gene>
    <name evidence="5" type="primary">cas6</name>
    <name evidence="5" type="ORF">OW729_07060</name>
</gene>
<dbReference type="NCBIfam" id="TIGR01877">
    <property type="entry name" value="cas_cas6"/>
    <property type="match status" value="1"/>
</dbReference>
<keyword evidence="3" id="KW-0051">Antiviral defense</keyword>
<evidence type="ECO:0000256" key="3">
    <source>
        <dbReference type="ARBA" id="ARBA00023118"/>
    </source>
</evidence>
<sequence length="237" mass="28287">MIKIEKYIIAELYIKVYLTKNIPQKDVNIKIGNLVDKSFLHNEKYSQFHHENRYKMYTFNQLYPLETADKIYKKGKIYTFVIRTIDKNLSQYFFKYLTNEYTDSIKILTIERKTIPRKHIEKIYSITPVVIKSEKGYWKNNISLEQYENRLKTNLIKKFNQFNNTKIDENFELFTFIKFDNRKPIATNYKSICLLGDKLTLNIAENEIAQELAYLALGTGISEMNSRGMGFVNYKWL</sequence>
<protein>
    <submittedName>
        <fullName evidence="5">CRISPR-associated endoribonuclease Cas6</fullName>
    </submittedName>
</protein>
<dbReference type="EMBL" id="JAPQFJ010000005">
    <property type="protein sequence ID" value="MCY6958360.1"/>
    <property type="molecule type" value="Genomic_DNA"/>
</dbReference>
<dbReference type="Proteomes" id="UP001144612">
    <property type="component" value="Unassembled WGS sequence"/>
</dbReference>
<evidence type="ECO:0000259" key="4">
    <source>
        <dbReference type="Pfam" id="PF01881"/>
    </source>
</evidence>
<organism evidence="5 6">
    <name type="scientific">Clostridium brassicae</name>
    <dbReference type="NCBI Taxonomy" id="2999072"/>
    <lineage>
        <taxon>Bacteria</taxon>
        <taxon>Bacillati</taxon>
        <taxon>Bacillota</taxon>
        <taxon>Clostridia</taxon>
        <taxon>Eubacteriales</taxon>
        <taxon>Clostridiaceae</taxon>
        <taxon>Clostridium</taxon>
    </lineage>
</organism>
<dbReference type="RefSeq" id="WP_268060773.1">
    <property type="nucleotide sequence ID" value="NZ_JAPQFJ010000005.1"/>
</dbReference>
<proteinExistence type="inferred from homology"/>
<dbReference type="Gene3D" id="3.30.70.1900">
    <property type="match status" value="1"/>
</dbReference>
<dbReference type="Pfam" id="PF01881">
    <property type="entry name" value="Cas_Cas6_C"/>
    <property type="match status" value="1"/>
</dbReference>